<organism evidence="6 7">
    <name type="scientific">Blautia caecimuris</name>
    <dbReference type="NCBI Taxonomy" id="1796615"/>
    <lineage>
        <taxon>Bacteria</taxon>
        <taxon>Bacillati</taxon>
        <taxon>Bacillota</taxon>
        <taxon>Clostridia</taxon>
        <taxon>Lachnospirales</taxon>
        <taxon>Lachnospiraceae</taxon>
        <taxon>Blautia</taxon>
    </lineage>
</organism>
<comment type="caution">
    <text evidence="6">The sequence shown here is derived from an EMBL/GenBank/DDBJ whole genome shotgun (WGS) entry which is preliminary data.</text>
</comment>
<evidence type="ECO:0000313" key="6">
    <source>
        <dbReference type="EMBL" id="MET3750615.1"/>
    </source>
</evidence>
<sequence length="92" mass="11002">MESVLNLISDMEVGSFFYARNQRSSEERDTGKTMQMKTLEVEVVRVKITLACTECKQRNYNMTKEKKNHPERLETKKYCKFCHRHTLHKETK</sequence>
<evidence type="ECO:0000313" key="7">
    <source>
        <dbReference type="Proteomes" id="UP001549106"/>
    </source>
</evidence>
<keyword evidence="7" id="KW-1185">Reference proteome</keyword>
<evidence type="ECO:0000256" key="5">
    <source>
        <dbReference type="HAMAP-Rule" id="MF_00294"/>
    </source>
</evidence>
<dbReference type="PANTHER" id="PTHR43168:SF2">
    <property type="entry name" value="LARGE RIBOSOMAL SUBUNIT PROTEIN BL33C"/>
    <property type="match status" value="1"/>
</dbReference>
<gene>
    <name evidence="5" type="primary">rpmG</name>
    <name evidence="6" type="ORF">ABID24_001867</name>
</gene>
<dbReference type="Gene3D" id="2.20.28.120">
    <property type="entry name" value="Ribosomal protein L33"/>
    <property type="match status" value="1"/>
</dbReference>
<keyword evidence="2 5" id="KW-0689">Ribosomal protein</keyword>
<dbReference type="InterPro" id="IPR038584">
    <property type="entry name" value="Ribosomal_bL33_sf"/>
</dbReference>
<accession>A0ABV2M2D1</accession>
<evidence type="ECO:0000256" key="3">
    <source>
        <dbReference type="ARBA" id="ARBA00023274"/>
    </source>
</evidence>
<dbReference type="SUPFAM" id="SSF57829">
    <property type="entry name" value="Zn-binding ribosomal proteins"/>
    <property type="match status" value="1"/>
</dbReference>
<proteinExistence type="inferred from homology"/>
<evidence type="ECO:0000256" key="4">
    <source>
        <dbReference type="ARBA" id="ARBA00035176"/>
    </source>
</evidence>
<comment type="similarity">
    <text evidence="1 5">Belongs to the bacterial ribosomal protein bL33 family.</text>
</comment>
<dbReference type="Pfam" id="PF00471">
    <property type="entry name" value="Ribosomal_L33"/>
    <property type="match status" value="1"/>
</dbReference>
<dbReference type="InterPro" id="IPR011332">
    <property type="entry name" value="Ribosomal_zn-bd"/>
</dbReference>
<dbReference type="NCBIfam" id="TIGR01023">
    <property type="entry name" value="rpmG_bact"/>
    <property type="match status" value="1"/>
</dbReference>
<evidence type="ECO:0000256" key="2">
    <source>
        <dbReference type="ARBA" id="ARBA00022980"/>
    </source>
</evidence>
<dbReference type="GO" id="GO:0005840">
    <property type="term" value="C:ribosome"/>
    <property type="evidence" value="ECO:0007669"/>
    <property type="project" value="UniProtKB-KW"/>
</dbReference>
<keyword evidence="3 5" id="KW-0687">Ribonucleoprotein</keyword>
<dbReference type="NCBIfam" id="NF001860">
    <property type="entry name" value="PRK00595.1"/>
    <property type="match status" value="1"/>
</dbReference>
<dbReference type="EMBL" id="JBEPMJ010000012">
    <property type="protein sequence ID" value="MET3750615.1"/>
    <property type="molecule type" value="Genomic_DNA"/>
</dbReference>
<name>A0ABV2M2D1_9FIRM</name>
<dbReference type="Proteomes" id="UP001549106">
    <property type="component" value="Unassembled WGS sequence"/>
</dbReference>
<protein>
    <recommendedName>
        <fullName evidence="4 5">Large ribosomal subunit protein bL33</fullName>
    </recommendedName>
</protein>
<dbReference type="HAMAP" id="MF_00294">
    <property type="entry name" value="Ribosomal_bL33"/>
    <property type="match status" value="1"/>
</dbReference>
<dbReference type="InterPro" id="IPR001705">
    <property type="entry name" value="Ribosomal_bL33"/>
</dbReference>
<dbReference type="PANTHER" id="PTHR43168">
    <property type="entry name" value="50S RIBOSOMAL PROTEIN L33, CHLOROPLASTIC"/>
    <property type="match status" value="1"/>
</dbReference>
<dbReference type="NCBIfam" id="NF001764">
    <property type="entry name" value="PRK00504.1"/>
    <property type="match status" value="1"/>
</dbReference>
<evidence type="ECO:0000256" key="1">
    <source>
        <dbReference type="ARBA" id="ARBA00007596"/>
    </source>
</evidence>
<reference evidence="6 7" key="1">
    <citation type="submission" date="2024-06" db="EMBL/GenBank/DDBJ databases">
        <title>Genomic Encyclopedia of Type Strains, Phase IV (KMG-IV): sequencing the most valuable type-strain genomes for metagenomic binning, comparative biology and taxonomic classification.</title>
        <authorList>
            <person name="Goeker M."/>
        </authorList>
    </citation>
    <scope>NUCLEOTIDE SEQUENCE [LARGE SCALE GENOMIC DNA]</scope>
    <source>
        <strain evidence="6 7">DSM 29492</strain>
    </source>
</reference>